<dbReference type="InterPro" id="IPR039538">
    <property type="entry name" value="BetI_C"/>
</dbReference>
<dbReference type="PANTHER" id="PTHR30055">
    <property type="entry name" value="HTH-TYPE TRANSCRIPTIONAL REGULATOR RUTR"/>
    <property type="match status" value="1"/>
</dbReference>
<dbReference type="InterPro" id="IPR050109">
    <property type="entry name" value="HTH-type_TetR-like_transc_reg"/>
</dbReference>
<comment type="caution">
    <text evidence="7">The sequence shown here is derived from an EMBL/GenBank/DDBJ whole genome shotgun (WGS) entry which is preliminary data.</text>
</comment>
<evidence type="ECO:0000313" key="7">
    <source>
        <dbReference type="EMBL" id="GAA4140149.1"/>
    </source>
</evidence>
<reference evidence="8" key="1">
    <citation type="journal article" date="2019" name="Int. J. Syst. Evol. Microbiol.">
        <title>The Global Catalogue of Microorganisms (GCM) 10K type strain sequencing project: providing services to taxonomists for standard genome sequencing and annotation.</title>
        <authorList>
            <consortium name="The Broad Institute Genomics Platform"/>
            <consortium name="The Broad Institute Genome Sequencing Center for Infectious Disease"/>
            <person name="Wu L."/>
            <person name="Ma J."/>
        </authorList>
    </citation>
    <scope>NUCLEOTIDE SEQUENCE [LARGE SCALE GENOMIC DNA]</scope>
    <source>
        <strain evidence="8">JCM 17316</strain>
    </source>
</reference>
<protein>
    <submittedName>
        <fullName evidence="7">TetR/AcrR family transcriptional regulator</fullName>
    </submittedName>
</protein>
<dbReference type="InterPro" id="IPR009057">
    <property type="entry name" value="Homeodomain-like_sf"/>
</dbReference>
<organism evidence="7 8">
    <name type="scientific">Actinomadura keratinilytica</name>
    <dbReference type="NCBI Taxonomy" id="547461"/>
    <lineage>
        <taxon>Bacteria</taxon>
        <taxon>Bacillati</taxon>
        <taxon>Actinomycetota</taxon>
        <taxon>Actinomycetes</taxon>
        <taxon>Streptosporangiales</taxon>
        <taxon>Thermomonosporaceae</taxon>
        <taxon>Actinomadura</taxon>
    </lineage>
</organism>
<proteinExistence type="predicted"/>
<sequence>MTLSVPEGPGFVKNEYSFYIVAMPRVSEAHLEQRRQQILDAARACFIRKGFHETSMQDIFAEAGLSAGAVYRYFKSKTEIVESIASEAIAMMGGTLHEIVAEDPPPPPEEALERLMTHMVEIGESYLGSFALAPQAWSLAMHDSGYREHIASVLRPVHALWATYAERLRDVGILPPDTNPQAVAKTLLALLPGFMVQRVILGDVSPETIRDGLYALRHSTAAPPESSS</sequence>
<feature type="DNA-binding region" description="H-T-H motif" evidence="5">
    <location>
        <begin position="55"/>
        <end position="74"/>
    </location>
</feature>
<keyword evidence="4" id="KW-0804">Transcription</keyword>
<name>A0ABP7YR90_9ACTN</name>
<gene>
    <name evidence="7" type="ORF">GCM10022416_27070</name>
</gene>
<dbReference type="Gene3D" id="1.10.357.10">
    <property type="entry name" value="Tetracycline Repressor, domain 2"/>
    <property type="match status" value="1"/>
</dbReference>
<keyword evidence="2" id="KW-0805">Transcription regulation</keyword>
<dbReference type="InterPro" id="IPR001647">
    <property type="entry name" value="HTH_TetR"/>
</dbReference>
<evidence type="ECO:0000259" key="6">
    <source>
        <dbReference type="PROSITE" id="PS50977"/>
    </source>
</evidence>
<dbReference type="Pfam" id="PF00440">
    <property type="entry name" value="TetR_N"/>
    <property type="match status" value="1"/>
</dbReference>
<dbReference type="PRINTS" id="PR00455">
    <property type="entry name" value="HTHTETR"/>
</dbReference>
<evidence type="ECO:0000256" key="3">
    <source>
        <dbReference type="ARBA" id="ARBA00023125"/>
    </source>
</evidence>
<keyword evidence="1" id="KW-0678">Repressor</keyword>
<evidence type="ECO:0000256" key="2">
    <source>
        <dbReference type="ARBA" id="ARBA00023015"/>
    </source>
</evidence>
<accession>A0ABP7YR90</accession>
<dbReference type="InterPro" id="IPR023772">
    <property type="entry name" value="DNA-bd_HTH_TetR-type_CS"/>
</dbReference>
<dbReference type="Pfam" id="PF13977">
    <property type="entry name" value="TetR_C_6"/>
    <property type="match status" value="1"/>
</dbReference>
<dbReference type="Proteomes" id="UP001500266">
    <property type="component" value="Unassembled WGS sequence"/>
</dbReference>
<evidence type="ECO:0000256" key="5">
    <source>
        <dbReference type="PROSITE-ProRule" id="PRU00335"/>
    </source>
</evidence>
<dbReference type="PANTHER" id="PTHR30055:SF229">
    <property type="entry name" value="HTH-TYPE TRANSCRIPTIONAL REPRESSOR RV1474C"/>
    <property type="match status" value="1"/>
</dbReference>
<dbReference type="SUPFAM" id="SSF48498">
    <property type="entry name" value="Tetracyclin repressor-like, C-terminal domain"/>
    <property type="match status" value="1"/>
</dbReference>
<keyword evidence="3 5" id="KW-0238">DNA-binding</keyword>
<dbReference type="SUPFAM" id="SSF46689">
    <property type="entry name" value="Homeodomain-like"/>
    <property type="match status" value="1"/>
</dbReference>
<dbReference type="PROSITE" id="PS50977">
    <property type="entry name" value="HTH_TETR_2"/>
    <property type="match status" value="1"/>
</dbReference>
<evidence type="ECO:0000313" key="8">
    <source>
        <dbReference type="Proteomes" id="UP001500266"/>
    </source>
</evidence>
<dbReference type="EMBL" id="BAABDO010000032">
    <property type="protein sequence ID" value="GAA4140149.1"/>
    <property type="molecule type" value="Genomic_DNA"/>
</dbReference>
<evidence type="ECO:0000256" key="4">
    <source>
        <dbReference type="ARBA" id="ARBA00023163"/>
    </source>
</evidence>
<keyword evidence="8" id="KW-1185">Reference proteome</keyword>
<feature type="domain" description="HTH tetR-type" evidence="6">
    <location>
        <begin position="32"/>
        <end position="92"/>
    </location>
</feature>
<evidence type="ECO:0000256" key="1">
    <source>
        <dbReference type="ARBA" id="ARBA00022491"/>
    </source>
</evidence>
<dbReference type="InterPro" id="IPR036271">
    <property type="entry name" value="Tet_transcr_reg_TetR-rel_C_sf"/>
</dbReference>
<dbReference type="PROSITE" id="PS01081">
    <property type="entry name" value="HTH_TETR_1"/>
    <property type="match status" value="1"/>
</dbReference>